<dbReference type="InterPro" id="IPR022417">
    <property type="entry name" value="Porphobilin_deaminase_N"/>
</dbReference>
<evidence type="ECO:0000256" key="3">
    <source>
        <dbReference type="ARBA" id="ARBA00005638"/>
    </source>
</evidence>
<evidence type="ECO:0000313" key="12">
    <source>
        <dbReference type="Proteomes" id="UP000612808"/>
    </source>
</evidence>
<dbReference type="AlphaFoldDB" id="A0A8J3JB90"/>
<keyword evidence="6 8" id="KW-0627">Porphyrin biosynthesis</keyword>
<comment type="similarity">
    <text evidence="3 8">Belongs to the HMBS family.</text>
</comment>
<evidence type="ECO:0000256" key="2">
    <source>
        <dbReference type="ARBA" id="ARBA00004735"/>
    </source>
</evidence>
<proteinExistence type="inferred from homology"/>
<dbReference type="GO" id="GO:0004418">
    <property type="term" value="F:hydroxymethylbilane synthase activity"/>
    <property type="evidence" value="ECO:0007669"/>
    <property type="project" value="UniProtKB-UniRule"/>
</dbReference>
<evidence type="ECO:0000256" key="4">
    <source>
        <dbReference type="ARBA" id="ARBA00011245"/>
    </source>
</evidence>
<evidence type="ECO:0000256" key="7">
    <source>
        <dbReference type="ARBA" id="ARBA00048169"/>
    </source>
</evidence>
<keyword evidence="12" id="KW-1185">Reference proteome</keyword>
<comment type="subunit">
    <text evidence="4 8">Monomer.</text>
</comment>
<dbReference type="PANTHER" id="PTHR11557:SF0">
    <property type="entry name" value="PORPHOBILINOGEN DEAMINASE"/>
    <property type="match status" value="1"/>
</dbReference>
<dbReference type="RefSeq" id="WP_203660918.1">
    <property type="nucleotide sequence ID" value="NZ_BAAAZM010000015.1"/>
</dbReference>
<dbReference type="EMBL" id="BOMB01000025">
    <property type="protein sequence ID" value="GID13599.1"/>
    <property type="molecule type" value="Genomic_DNA"/>
</dbReference>
<dbReference type="Gene3D" id="3.30.160.40">
    <property type="entry name" value="Porphobilinogen deaminase, C-terminal domain"/>
    <property type="match status" value="1"/>
</dbReference>
<dbReference type="Pfam" id="PF01379">
    <property type="entry name" value="Porphobil_deam"/>
    <property type="match status" value="1"/>
</dbReference>
<evidence type="ECO:0000256" key="1">
    <source>
        <dbReference type="ARBA" id="ARBA00002869"/>
    </source>
</evidence>
<dbReference type="NCBIfam" id="TIGR00212">
    <property type="entry name" value="hemC"/>
    <property type="match status" value="1"/>
</dbReference>
<dbReference type="PRINTS" id="PR00151">
    <property type="entry name" value="PORPHBDMNASE"/>
</dbReference>
<dbReference type="HAMAP" id="MF_00260">
    <property type="entry name" value="Porphobil_deam"/>
    <property type="match status" value="1"/>
</dbReference>
<dbReference type="InterPro" id="IPR000860">
    <property type="entry name" value="HemC"/>
</dbReference>
<evidence type="ECO:0000259" key="9">
    <source>
        <dbReference type="Pfam" id="PF01379"/>
    </source>
</evidence>
<dbReference type="GO" id="GO:0005737">
    <property type="term" value="C:cytoplasm"/>
    <property type="evidence" value="ECO:0007669"/>
    <property type="project" value="UniProtKB-UniRule"/>
</dbReference>
<reference evidence="11" key="1">
    <citation type="submission" date="2021-01" db="EMBL/GenBank/DDBJ databases">
        <title>Whole genome shotgun sequence of Actinocatenispora rupis NBRC 107355.</title>
        <authorList>
            <person name="Komaki H."/>
            <person name="Tamura T."/>
        </authorList>
    </citation>
    <scope>NUCLEOTIDE SEQUENCE</scope>
    <source>
        <strain evidence="11">NBRC 107355</strain>
    </source>
</reference>
<dbReference type="Proteomes" id="UP000612808">
    <property type="component" value="Unassembled WGS sequence"/>
</dbReference>
<name>A0A8J3JB90_9ACTN</name>
<organism evidence="11 12">
    <name type="scientific">Actinocatenispora rupis</name>
    <dbReference type="NCBI Taxonomy" id="519421"/>
    <lineage>
        <taxon>Bacteria</taxon>
        <taxon>Bacillati</taxon>
        <taxon>Actinomycetota</taxon>
        <taxon>Actinomycetes</taxon>
        <taxon>Micromonosporales</taxon>
        <taxon>Micromonosporaceae</taxon>
        <taxon>Actinocatenispora</taxon>
    </lineage>
</organism>
<feature type="domain" description="Porphobilinogen deaminase C-terminal" evidence="10">
    <location>
        <begin position="223"/>
        <end position="291"/>
    </location>
</feature>
<dbReference type="GO" id="GO:0006782">
    <property type="term" value="P:protoporphyrinogen IX biosynthetic process"/>
    <property type="evidence" value="ECO:0007669"/>
    <property type="project" value="UniProtKB-UniRule"/>
</dbReference>
<dbReference type="Pfam" id="PF03900">
    <property type="entry name" value="Porphobil_deamC"/>
    <property type="match status" value="1"/>
</dbReference>
<dbReference type="FunFam" id="3.40.190.10:FF:000005">
    <property type="entry name" value="Porphobilinogen deaminase"/>
    <property type="match status" value="1"/>
</dbReference>
<comment type="caution">
    <text evidence="11">The sequence shown here is derived from an EMBL/GenBank/DDBJ whole genome shotgun (WGS) entry which is preliminary data.</text>
</comment>
<comment type="cofactor">
    <cofactor evidence="8">
        <name>dipyrromethane</name>
        <dbReference type="ChEBI" id="CHEBI:60342"/>
    </cofactor>
    <text evidence="8">Binds 1 dipyrromethane group covalently.</text>
</comment>
<keyword evidence="5 8" id="KW-0808">Transferase</keyword>
<dbReference type="PANTHER" id="PTHR11557">
    <property type="entry name" value="PORPHOBILINOGEN DEAMINASE"/>
    <property type="match status" value="1"/>
</dbReference>
<feature type="modified residue" description="S-(dipyrrolylmethanemethyl)cysteine" evidence="8">
    <location>
        <position position="238"/>
    </location>
</feature>
<comment type="catalytic activity">
    <reaction evidence="7 8">
        <text>4 porphobilinogen + H2O = hydroxymethylbilane + 4 NH4(+)</text>
        <dbReference type="Rhea" id="RHEA:13185"/>
        <dbReference type="ChEBI" id="CHEBI:15377"/>
        <dbReference type="ChEBI" id="CHEBI:28938"/>
        <dbReference type="ChEBI" id="CHEBI:57845"/>
        <dbReference type="ChEBI" id="CHEBI:58126"/>
        <dbReference type="EC" id="2.5.1.61"/>
    </reaction>
</comment>
<dbReference type="FunFam" id="3.30.160.40:FF:000001">
    <property type="entry name" value="Porphobilinogen deaminase"/>
    <property type="match status" value="1"/>
</dbReference>
<dbReference type="EC" id="2.5.1.61" evidence="8"/>
<dbReference type="InterPro" id="IPR036803">
    <property type="entry name" value="Porphobilinogen_deaminase_C_sf"/>
</dbReference>
<dbReference type="SUPFAM" id="SSF54782">
    <property type="entry name" value="Porphobilinogen deaminase (hydroxymethylbilane synthase), C-terminal domain"/>
    <property type="match status" value="1"/>
</dbReference>
<sequence length="303" mass="30686">MARPVRLGTRGSKLAVAQSGTVADALRSVIDRPVELIEVVTPGDRSSAPVRRLGVGVFVSALRDALAAGEIDVAVHSYKDLPTAPAEGLTIAAVPPRADARDVLVSASGLPLAELPAGARVGTGAPRRMAQLNALGADLTCVPIRGNVDTRLRKLTAGELDAVVLAAAGLQRLGRIAEATEFLDPDLVLPAPAQGALAVECRTTDAELVSALATLDDASTRAAVRAERALLAALEAGCSAPVGGYATVADGAVFLRGAVATVDGSTSIRRSGTGTLADAESVGRRLAAELLDAGADSLLESAR</sequence>
<protein>
    <recommendedName>
        <fullName evidence="8">Porphobilinogen deaminase</fullName>
        <shortName evidence="8">PBG</shortName>
        <ecNumber evidence="8">2.5.1.61</ecNumber>
    </recommendedName>
    <alternativeName>
        <fullName evidence="8">Hydroxymethylbilane synthase</fullName>
        <shortName evidence="8">HMBS</shortName>
    </alternativeName>
    <alternativeName>
        <fullName evidence="8">Pre-uroporphyrinogen synthase</fullName>
    </alternativeName>
</protein>
<dbReference type="PIRSF" id="PIRSF001438">
    <property type="entry name" value="4pyrrol_synth_OHMeBilane_synth"/>
    <property type="match status" value="1"/>
</dbReference>
<evidence type="ECO:0000259" key="10">
    <source>
        <dbReference type="Pfam" id="PF03900"/>
    </source>
</evidence>
<evidence type="ECO:0000256" key="5">
    <source>
        <dbReference type="ARBA" id="ARBA00022679"/>
    </source>
</evidence>
<evidence type="ECO:0000256" key="8">
    <source>
        <dbReference type="HAMAP-Rule" id="MF_00260"/>
    </source>
</evidence>
<comment type="miscellaneous">
    <text evidence="8">The porphobilinogen subunits are added to the dipyrromethane group.</text>
</comment>
<evidence type="ECO:0000313" key="11">
    <source>
        <dbReference type="EMBL" id="GID13599.1"/>
    </source>
</evidence>
<dbReference type="SUPFAM" id="SSF53850">
    <property type="entry name" value="Periplasmic binding protein-like II"/>
    <property type="match status" value="1"/>
</dbReference>
<dbReference type="PROSITE" id="PS00533">
    <property type="entry name" value="PORPHOBILINOGEN_DEAM"/>
    <property type="match status" value="1"/>
</dbReference>
<dbReference type="InterPro" id="IPR022419">
    <property type="entry name" value="Porphobilin_deaminase_cofac_BS"/>
</dbReference>
<gene>
    <name evidence="11" type="primary">hemC1</name>
    <name evidence="8" type="synonym">hemC</name>
    <name evidence="11" type="ORF">Aru02nite_44880</name>
</gene>
<accession>A0A8J3JB90</accession>
<evidence type="ECO:0000256" key="6">
    <source>
        <dbReference type="ARBA" id="ARBA00023244"/>
    </source>
</evidence>
<dbReference type="InterPro" id="IPR022418">
    <property type="entry name" value="Porphobilinogen_deaminase_C"/>
</dbReference>
<comment type="function">
    <text evidence="1 8">Tetrapolymerization of the monopyrrole PBG into the hydroxymethylbilane pre-uroporphyrinogen in several discrete steps.</text>
</comment>
<feature type="domain" description="Porphobilinogen deaminase N-terminal" evidence="9">
    <location>
        <begin position="5"/>
        <end position="208"/>
    </location>
</feature>
<comment type="pathway">
    <text evidence="2">Porphyrin-containing compound metabolism; protoporphyrin-IX biosynthesis; coproporphyrinogen-III from 5-aminolevulinate: step 2/4.</text>
</comment>
<dbReference type="Gene3D" id="3.40.190.10">
    <property type="entry name" value="Periplasmic binding protein-like II"/>
    <property type="match status" value="2"/>
</dbReference>